<dbReference type="SUPFAM" id="SSF51735">
    <property type="entry name" value="NAD(P)-binding Rossmann-fold domains"/>
    <property type="match status" value="1"/>
</dbReference>
<dbReference type="EMBL" id="CP021255">
    <property type="protein sequence ID" value="AVD71815.1"/>
    <property type="molecule type" value="Genomic_DNA"/>
</dbReference>
<feature type="binding site" evidence="4">
    <location>
        <position position="221"/>
    </location>
    <ligand>
        <name>substrate</name>
    </ligand>
</feature>
<keyword evidence="3 4" id="KW-0119">Carbohydrate metabolism</keyword>
<dbReference type="PANTHER" id="PTHR43103:SF3">
    <property type="entry name" value="ADP-L-GLYCERO-D-MANNO-HEPTOSE-6-EPIMERASE"/>
    <property type="match status" value="1"/>
</dbReference>
<organism evidence="6 7">
    <name type="scientific">Desulfobulbus oralis</name>
    <dbReference type="NCBI Taxonomy" id="1986146"/>
    <lineage>
        <taxon>Bacteria</taxon>
        <taxon>Pseudomonadati</taxon>
        <taxon>Thermodesulfobacteriota</taxon>
        <taxon>Desulfobulbia</taxon>
        <taxon>Desulfobulbales</taxon>
        <taxon>Desulfobulbaceae</taxon>
        <taxon>Desulfobulbus</taxon>
    </lineage>
</organism>
<dbReference type="Proteomes" id="UP000239867">
    <property type="component" value="Chromosome"/>
</dbReference>
<sequence>MLIVTGGAGLIGSAVIWRLNQLGEDNIIVVDHLGAGEKWRNLAPLRFRDYYEKDTFLGFLEGHAFPWGREPVTGVVHLGACSSTTESDASYLAKNNFAYSKRLCLFALESGARFVYASSAATYGDGRFGFRDEESPDYLHSLRPLNAYGYSKQAFDLWLLRQGLLSQVAGLKYFNVFGPNEQHKGEMRSVVLKAFEQVQSSGGMTLFRSYRPDYADGEQRRDFVYVKDAAAATVFLLQQRQAGGLFNIGSGEARSWNELAQALFAALKLPSAVSYVEMPEGLRPRYQYFTCADAEKLRAAGFVQPMTPLAEAVADYVQTYLLQDFRLGDEGKR</sequence>
<evidence type="ECO:0000256" key="4">
    <source>
        <dbReference type="HAMAP-Rule" id="MF_01601"/>
    </source>
</evidence>
<dbReference type="Pfam" id="PF01370">
    <property type="entry name" value="Epimerase"/>
    <property type="match status" value="1"/>
</dbReference>
<feature type="binding site" evidence="4">
    <location>
        <position position="176"/>
    </location>
    <ligand>
        <name>NADP(+)</name>
        <dbReference type="ChEBI" id="CHEBI:58349"/>
    </ligand>
</feature>
<dbReference type="OrthoDB" id="9803010at2"/>
<evidence type="ECO:0000313" key="7">
    <source>
        <dbReference type="Proteomes" id="UP000239867"/>
    </source>
</evidence>
<feature type="binding site" evidence="4">
    <location>
        <position position="53"/>
    </location>
    <ligand>
        <name>NADP(+)</name>
        <dbReference type="ChEBI" id="CHEBI:58349"/>
    </ligand>
</feature>
<dbReference type="GO" id="GO:0050661">
    <property type="term" value="F:NADP binding"/>
    <property type="evidence" value="ECO:0007669"/>
    <property type="project" value="InterPro"/>
</dbReference>
<accession>A0A2L1GQ56</accession>
<feature type="binding site" evidence="4">
    <location>
        <position position="38"/>
    </location>
    <ligand>
        <name>NADP(+)</name>
        <dbReference type="ChEBI" id="CHEBI:58349"/>
    </ligand>
</feature>
<evidence type="ECO:0000256" key="2">
    <source>
        <dbReference type="ARBA" id="ARBA00023235"/>
    </source>
</evidence>
<dbReference type="RefSeq" id="WP_104937046.1">
    <property type="nucleotide sequence ID" value="NZ_CP021255.1"/>
</dbReference>
<dbReference type="KEGG" id="deo:CAY53_10350"/>
<proteinExistence type="inferred from homology"/>
<comment type="subunit">
    <text evidence="4">Homopentamer.</text>
</comment>
<comment type="similarity">
    <text evidence="4">Belongs to the NAD(P)-dependent epimerase/dehydratase family. HldD subfamily.</text>
</comment>
<keyword evidence="1 4" id="KW-0521">NADP</keyword>
<dbReference type="UniPathway" id="UPA00356">
    <property type="reaction ID" value="UER00440"/>
</dbReference>
<keyword evidence="7" id="KW-1185">Reference proteome</keyword>
<dbReference type="AlphaFoldDB" id="A0A2L1GQ56"/>
<dbReference type="GO" id="GO:0097171">
    <property type="term" value="P:ADP-L-glycero-beta-D-manno-heptose biosynthetic process"/>
    <property type="evidence" value="ECO:0007669"/>
    <property type="project" value="UniProtKB-UniPathway"/>
</dbReference>
<dbReference type="CDD" id="cd05248">
    <property type="entry name" value="ADP_GME_SDR_e"/>
    <property type="match status" value="1"/>
</dbReference>
<feature type="domain" description="NAD-dependent epimerase/dehydratase" evidence="5">
    <location>
        <begin position="3"/>
        <end position="249"/>
    </location>
</feature>
<dbReference type="InterPro" id="IPR036291">
    <property type="entry name" value="NAD(P)-bd_dom_sf"/>
</dbReference>
<comment type="function">
    <text evidence="4">Catalyzes the interconversion between ADP-D-glycero-beta-D-manno-heptose and ADP-L-glycero-beta-D-manno-heptose via an epimerization at carbon 6 of the heptose.</text>
</comment>
<dbReference type="GO" id="GO:0005975">
    <property type="term" value="P:carbohydrate metabolic process"/>
    <property type="evidence" value="ECO:0007669"/>
    <property type="project" value="UniProtKB-UniRule"/>
</dbReference>
<comment type="cofactor">
    <cofactor evidence="4">
        <name>NADP(+)</name>
        <dbReference type="ChEBI" id="CHEBI:58349"/>
    </cofactor>
    <text evidence="4">Binds 1 NADP(+) per subunit.</text>
</comment>
<evidence type="ECO:0000256" key="3">
    <source>
        <dbReference type="ARBA" id="ARBA00023277"/>
    </source>
</evidence>
<dbReference type="GO" id="GO:0008712">
    <property type="term" value="F:ADP-glyceromanno-heptose 6-epimerase activity"/>
    <property type="evidence" value="ECO:0007669"/>
    <property type="project" value="UniProtKB-UniRule"/>
</dbReference>
<feature type="active site" description="Proton acceptor" evidence="4">
    <location>
        <position position="148"/>
    </location>
</feature>
<feature type="binding site" evidence="4">
    <location>
        <position position="184"/>
    </location>
    <ligand>
        <name>NADP(+)</name>
        <dbReference type="ChEBI" id="CHEBI:58349"/>
    </ligand>
</feature>
<evidence type="ECO:0000313" key="6">
    <source>
        <dbReference type="EMBL" id="AVD71815.1"/>
    </source>
</evidence>
<comment type="domain">
    <text evidence="4">Contains a large N-terminal NADP-binding domain, and a smaller C-terminal substrate-binding domain.</text>
</comment>
<feature type="binding site" evidence="4">
    <location>
        <position position="286"/>
    </location>
    <ligand>
        <name>substrate</name>
    </ligand>
</feature>
<protein>
    <recommendedName>
        <fullName evidence="4">ADP-L-glycero-D-manno-heptose-6-epimerase</fullName>
        <ecNumber evidence="4">5.1.3.20</ecNumber>
    </recommendedName>
    <alternativeName>
        <fullName evidence="4">ADP-L-glycero-beta-D-manno-heptose-6-epimerase</fullName>
        <shortName evidence="4">ADP-glyceromanno-heptose 6-epimerase</shortName>
        <shortName evidence="4">ADP-hep 6-epimerase</shortName>
        <shortName evidence="4">AGME</shortName>
    </alternativeName>
</protein>
<feature type="binding site" evidence="4">
    <location>
        <begin position="78"/>
        <end position="82"/>
    </location>
    <ligand>
        <name>NADP(+)</name>
        <dbReference type="ChEBI" id="CHEBI:58349"/>
    </ligand>
</feature>
<feature type="binding site" evidence="4">
    <location>
        <begin position="31"/>
        <end position="32"/>
    </location>
    <ligand>
        <name>NADP(+)</name>
        <dbReference type="ChEBI" id="CHEBI:58349"/>
    </ligand>
</feature>
<feature type="binding site" evidence="4">
    <location>
        <position position="152"/>
    </location>
    <ligand>
        <name>NADP(+)</name>
        <dbReference type="ChEBI" id="CHEBI:58349"/>
    </ligand>
</feature>
<feature type="binding site" evidence="4">
    <location>
        <begin position="10"/>
        <end position="11"/>
    </location>
    <ligand>
        <name>NADP(+)</name>
        <dbReference type="ChEBI" id="CHEBI:58349"/>
    </ligand>
</feature>
<dbReference type="InterPro" id="IPR011912">
    <property type="entry name" value="Heptose_epim"/>
</dbReference>
<gene>
    <name evidence="4" type="primary">hldD</name>
    <name evidence="6" type="ORF">CAY53_10350</name>
</gene>
<feature type="binding site" evidence="4">
    <location>
        <position position="186"/>
    </location>
    <ligand>
        <name>substrate</name>
    </ligand>
</feature>
<dbReference type="Gene3D" id="3.90.25.10">
    <property type="entry name" value="UDP-galactose 4-epimerase, domain 1"/>
    <property type="match status" value="1"/>
</dbReference>
<feature type="binding site" evidence="4">
    <location>
        <position position="95"/>
    </location>
    <ligand>
        <name>NADP(+)</name>
        <dbReference type="ChEBI" id="CHEBI:58349"/>
    </ligand>
</feature>
<feature type="binding site" evidence="4">
    <location>
        <position position="175"/>
    </location>
    <ligand>
        <name>substrate</name>
    </ligand>
</feature>
<dbReference type="EC" id="5.1.3.20" evidence="4"/>
<evidence type="ECO:0000259" key="5">
    <source>
        <dbReference type="Pfam" id="PF01370"/>
    </source>
</evidence>
<evidence type="ECO:0000256" key="1">
    <source>
        <dbReference type="ARBA" id="ARBA00022857"/>
    </source>
</evidence>
<dbReference type="InterPro" id="IPR001509">
    <property type="entry name" value="Epimerase_deHydtase"/>
</dbReference>
<keyword evidence="2 4" id="KW-0413">Isomerase</keyword>
<reference evidence="6 7" key="1">
    <citation type="journal article" date="2018" name="MBio">
        <title>Insights into the evolution of host association through the isolation and characterization of a novel human periodontal pathobiont, Desulfobulbus oralis.</title>
        <authorList>
            <person name="Cross K.L."/>
            <person name="Chirania P."/>
            <person name="Xiong W."/>
            <person name="Beall C.J."/>
            <person name="Elkins J.G."/>
            <person name="Giannone R.J."/>
            <person name="Griffen A.L."/>
            <person name="Guss A.M."/>
            <person name="Hettich R.L."/>
            <person name="Joshi S.S."/>
            <person name="Mokrzan E.M."/>
            <person name="Martin R.K."/>
            <person name="Zhulin I.B."/>
            <person name="Leys E.J."/>
            <person name="Podar M."/>
        </authorList>
    </citation>
    <scope>NUCLEOTIDE SEQUENCE [LARGE SCALE GENOMIC DNA]</scope>
    <source>
        <strain evidence="6 7">ORNL</strain>
    </source>
</reference>
<comment type="pathway">
    <text evidence="4">Nucleotide-sugar biosynthesis; ADP-L-glycero-beta-D-manno-heptose biosynthesis; ADP-L-glycero-beta-D-manno-heptose from D-glycero-beta-D-manno-heptose 7-phosphate: step 4/4.</text>
</comment>
<feature type="binding site" evidence="4">
    <location>
        <position position="193"/>
    </location>
    <ligand>
        <name>substrate</name>
    </ligand>
</feature>
<comment type="catalytic activity">
    <reaction evidence="4">
        <text>ADP-D-glycero-beta-D-manno-heptose = ADP-L-glycero-beta-D-manno-heptose</text>
        <dbReference type="Rhea" id="RHEA:17577"/>
        <dbReference type="ChEBI" id="CHEBI:59967"/>
        <dbReference type="ChEBI" id="CHEBI:61506"/>
        <dbReference type="EC" id="5.1.3.20"/>
    </reaction>
</comment>
<dbReference type="Gene3D" id="3.40.50.720">
    <property type="entry name" value="NAD(P)-binding Rossmann-like Domain"/>
    <property type="match status" value="1"/>
</dbReference>
<dbReference type="PANTHER" id="PTHR43103">
    <property type="entry name" value="NUCLEOSIDE-DIPHOSPHATE-SUGAR EPIMERASE"/>
    <property type="match status" value="1"/>
</dbReference>
<feature type="binding site" evidence="4">
    <location>
        <begin position="207"/>
        <end position="210"/>
    </location>
    <ligand>
        <name>substrate</name>
    </ligand>
</feature>
<dbReference type="NCBIfam" id="TIGR02197">
    <property type="entry name" value="heptose_epim"/>
    <property type="match status" value="1"/>
</dbReference>
<dbReference type="HAMAP" id="MF_01601">
    <property type="entry name" value="Heptose_epimerase"/>
    <property type="match status" value="1"/>
</dbReference>
<name>A0A2L1GQ56_9BACT</name>
<feature type="active site" description="Proton acceptor" evidence="4">
    <location>
        <position position="184"/>
    </location>
</feature>